<proteinExistence type="predicted"/>
<name>A0ACC2G2G2_DALPE</name>
<dbReference type="Proteomes" id="UP001157502">
    <property type="component" value="Chromosome 18"/>
</dbReference>
<keyword evidence="2" id="KW-1185">Reference proteome</keyword>
<dbReference type="EMBL" id="CM055745">
    <property type="protein sequence ID" value="KAJ7997804.1"/>
    <property type="molecule type" value="Genomic_DNA"/>
</dbReference>
<protein>
    <submittedName>
        <fullName evidence="1">Uncharacterized protein</fullName>
    </submittedName>
</protein>
<evidence type="ECO:0000313" key="1">
    <source>
        <dbReference type="EMBL" id="KAJ7997804.1"/>
    </source>
</evidence>
<organism evidence="1 2">
    <name type="scientific">Dallia pectoralis</name>
    <name type="common">Alaska blackfish</name>
    <dbReference type="NCBI Taxonomy" id="75939"/>
    <lineage>
        <taxon>Eukaryota</taxon>
        <taxon>Metazoa</taxon>
        <taxon>Chordata</taxon>
        <taxon>Craniata</taxon>
        <taxon>Vertebrata</taxon>
        <taxon>Euteleostomi</taxon>
        <taxon>Actinopterygii</taxon>
        <taxon>Neopterygii</taxon>
        <taxon>Teleostei</taxon>
        <taxon>Protacanthopterygii</taxon>
        <taxon>Esociformes</taxon>
        <taxon>Umbridae</taxon>
        <taxon>Dallia</taxon>
    </lineage>
</organism>
<comment type="caution">
    <text evidence="1">The sequence shown here is derived from an EMBL/GenBank/DDBJ whole genome shotgun (WGS) entry which is preliminary data.</text>
</comment>
<evidence type="ECO:0000313" key="2">
    <source>
        <dbReference type="Proteomes" id="UP001157502"/>
    </source>
</evidence>
<accession>A0ACC2G2G2</accession>
<sequence length="143" mass="16152">MEVACPQTTSKLPPQPRHFKDHQVVSPSQDMATVVPFASCYGDSSPRQPLQLFGKGPQCDYMSLITYRSPRNVAHPRLACSPPKLTLRQIYRMLRVLRYEATAAANPRKQASSPPGSPVRSDRRFLPSCFRRRRSITNVKRVG</sequence>
<reference evidence="1" key="1">
    <citation type="submission" date="2021-05" db="EMBL/GenBank/DDBJ databases">
        <authorList>
            <person name="Pan Q."/>
            <person name="Jouanno E."/>
            <person name="Zahm M."/>
            <person name="Klopp C."/>
            <person name="Cabau C."/>
            <person name="Louis A."/>
            <person name="Berthelot C."/>
            <person name="Parey E."/>
            <person name="Roest Crollius H."/>
            <person name="Montfort J."/>
            <person name="Robinson-Rechavi M."/>
            <person name="Bouchez O."/>
            <person name="Lampietro C."/>
            <person name="Lopez Roques C."/>
            <person name="Donnadieu C."/>
            <person name="Postlethwait J."/>
            <person name="Bobe J."/>
            <person name="Dillon D."/>
            <person name="Chandos A."/>
            <person name="von Hippel F."/>
            <person name="Guiguen Y."/>
        </authorList>
    </citation>
    <scope>NUCLEOTIDE SEQUENCE</scope>
    <source>
        <strain evidence="1">YG-Jan2019</strain>
    </source>
</reference>
<gene>
    <name evidence="1" type="ORF">DPEC_G00215930</name>
</gene>